<sequence length="183" mass="19805">MPGVRKLDLISHGVTEASRAARFPADEPLTPAGRAMLADRTVEPPAGARIVAGPERRTRETARLLGLDAAPLSRLRDLDAGAWRGTDPGLLPPEEVGRWLTDPRYRGHGGESVLDLLDRVRGWLDEPAAGAAPHTIAVTHPAVIRAVLVVALAAAPESFWRFDVAPGARVRLHHRTAWTLRLN</sequence>
<dbReference type="InterPro" id="IPR013078">
    <property type="entry name" value="His_Pase_superF_clade-1"/>
</dbReference>
<dbReference type="Proteomes" id="UP001550628">
    <property type="component" value="Unassembled WGS sequence"/>
</dbReference>
<gene>
    <name evidence="1" type="ORF">ABZ510_22970</name>
</gene>
<keyword evidence="2" id="KW-1185">Reference proteome</keyword>
<protein>
    <submittedName>
        <fullName evidence="1">Histidine phosphatase family protein</fullName>
        <ecNumber evidence="1">3.1.3.-</ecNumber>
    </submittedName>
</protein>
<dbReference type="EMBL" id="JBEYBF010000017">
    <property type="protein sequence ID" value="MEU1954719.1"/>
    <property type="molecule type" value="Genomic_DNA"/>
</dbReference>
<dbReference type="SUPFAM" id="SSF53254">
    <property type="entry name" value="Phosphoglycerate mutase-like"/>
    <property type="match status" value="1"/>
</dbReference>
<evidence type="ECO:0000313" key="2">
    <source>
        <dbReference type="Proteomes" id="UP001550628"/>
    </source>
</evidence>
<dbReference type="GeneID" id="96247314"/>
<dbReference type="RefSeq" id="WP_030522502.1">
    <property type="nucleotide sequence ID" value="NZ_JBEXYG010000003.1"/>
</dbReference>
<organism evidence="1 2">
    <name type="scientific">Nocardia rhamnosiphila</name>
    <dbReference type="NCBI Taxonomy" id="426716"/>
    <lineage>
        <taxon>Bacteria</taxon>
        <taxon>Bacillati</taxon>
        <taxon>Actinomycetota</taxon>
        <taxon>Actinomycetes</taxon>
        <taxon>Mycobacteriales</taxon>
        <taxon>Nocardiaceae</taxon>
        <taxon>Nocardia</taxon>
    </lineage>
</organism>
<accession>A0ABV2WV00</accession>
<dbReference type="GO" id="GO:0016787">
    <property type="term" value="F:hydrolase activity"/>
    <property type="evidence" value="ECO:0007669"/>
    <property type="project" value="UniProtKB-KW"/>
</dbReference>
<name>A0ABV2WV00_9NOCA</name>
<dbReference type="InterPro" id="IPR029033">
    <property type="entry name" value="His_PPase_superfam"/>
</dbReference>
<comment type="caution">
    <text evidence="1">The sequence shown here is derived from an EMBL/GenBank/DDBJ whole genome shotgun (WGS) entry which is preliminary data.</text>
</comment>
<dbReference type="EC" id="3.1.3.-" evidence="1"/>
<proteinExistence type="predicted"/>
<dbReference type="Gene3D" id="3.40.50.1240">
    <property type="entry name" value="Phosphoglycerate mutase-like"/>
    <property type="match status" value="1"/>
</dbReference>
<reference evidence="1 2" key="1">
    <citation type="submission" date="2024-06" db="EMBL/GenBank/DDBJ databases">
        <title>The Natural Products Discovery Center: Release of the First 8490 Sequenced Strains for Exploring Actinobacteria Biosynthetic Diversity.</title>
        <authorList>
            <person name="Kalkreuter E."/>
            <person name="Kautsar S.A."/>
            <person name="Yang D."/>
            <person name="Bader C.D."/>
            <person name="Teijaro C.N."/>
            <person name="Fluegel L."/>
            <person name="Davis C.M."/>
            <person name="Simpson J.R."/>
            <person name="Lauterbach L."/>
            <person name="Steele A.D."/>
            <person name="Gui C."/>
            <person name="Meng S."/>
            <person name="Li G."/>
            <person name="Viehrig K."/>
            <person name="Ye F."/>
            <person name="Su P."/>
            <person name="Kiefer A.F."/>
            <person name="Nichols A."/>
            <person name="Cepeda A.J."/>
            <person name="Yan W."/>
            <person name="Fan B."/>
            <person name="Jiang Y."/>
            <person name="Adhikari A."/>
            <person name="Zheng C.-J."/>
            <person name="Schuster L."/>
            <person name="Cowan T.M."/>
            <person name="Smanski M.J."/>
            <person name="Chevrette M.G."/>
            <person name="De Carvalho L.P.S."/>
            <person name="Shen B."/>
        </authorList>
    </citation>
    <scope>NUCLEOTIDE SEQUENCE [LARGE SCALE GENOMIC DNA]</scope>
    <source>
        <strain evidence="1 2">NPDC019708</strain>
    </source>
</reference>
<dbReference type="SMART" id="SM00855">
    <property type="entry name" value="PGAM"/>
    <property type="match status" value="1"/>
</dbReference>
<dbReference type="Pfam" id="PF00300">
    <property type="entry name" value="His_Phos_1"/>
    <property type="match status" value="1"/>
</dbReference>
<keyword evidence="1" id="KW-0378">Hydrolase</keyword>
<evidence type="ECO:0000313" key="1">
    <source>
        <dbReference type="EMBL" id="MEU1954719.1"/>
    </source>
</evidence>